<evidence type="ECO:0000313" key="3">
    <source>
        <dbReference type="Proteomes" id="UP001383192"/>
    </source>
</evidence>
<keyword evidence="1" id="KW-0812">Transmembrane</keyword>
<evidence type="ECO:0000313" key="2">
    <source>
        <dbReference type="EMBL" id="KAK7041694.1"/>
    </source>
</evidence>
<reference evidence="2 3" key="1">
    <citation type="submission" date="2024-01" db="EMBL/GenBank/DDBJ databases">
        <title>A draft genome for a cacao thread blight-causing isolate of Paramarasmius palmivorus.</title>
        <authorList>
            <person name="Baruah I.K."/>
            <person name="Bukari Y."/>
            <person name="Amoako-Attah I."/>
            <person name="Meinhardt L.W."/>
            <person name="Bailey B.A."/>
            <person name="Cohen S.P."/>
        </authorList>
    </citation>
    <scope>NUCLEOTIDE SEQUENCE [LARGE SCALE GENOMIC DNA]</scope>
    <source>
        <strain evidence="2 3">GH-12</strain>
    </source>
</reference>
<feature type="transmembrane region" description="Helical" evidence="1">
    <location>
        <begin position="262"/>
        <end position="286"/>
    </location>
</feature>
<dbReference type="EMBL" id="JAYKXP010000032">
    <property type="protein sequence ID" value="KAK7041694.1"/>
    <property type="molecule type" value="Genomic_DNA"/>
</dbReference>
<keyword evidence="3" id="KW-1185">Reference proteome</keyword>
<keyword evidence="1" id="KW-0472">Membrane</keyword>
<dbReference type="AlphaFoldDB" id="A0AAW0CSR9"/>
<feature type="transmembrane region" description="Helical" evidence="1">
    <location>
        <begin position="292"/>
        <end position="311"/>
    </location>
</feature>
<gene>
    <name evidence="2" type="ORF">VNI00_008983</name>
</gene>
<feature type="transmembrane region" description="Helical" evidence="1">
    <location>
        <begin position="220"/>
        <end position="241"/>
    </location>
</feature>
<protein>
    <submittedName>
        <fullName evidence="2">Uncharacterized protein</fullName>
    </submittedName>
</protein>
<proteinExistence type="predicted"/>
<name>A0AAW0CSR9_9AGAR</name>
<feature type="transmembrane region" description="Helical" evidence="1">
    <location>
        <begin position="180"/>
        <end position="200"/>
    </location>
</feature>
<accession>A0AAW0CSR9</accession>
<sequence length="377" mass="41424">MLLVSRQVITGGWRVRFARRTDITARPSNFKVVTDNMISMKIYSDEYSISLFAEHMVSTHAIGFGGEKRLIAPRIHFWQPNDTVLVAISERGDRGSGFRHIALFAAISCARNALACNAVFGQFAWIEHRDVEGGSANYIEDHISDPMNTIGTAAGIAINMLSDALLIYRSYILWGSSKRVVVFPLLLFFGAFSMSILLIYESARPGASFFGGPAVDFGIPYIALTLSVNITVTTLICGRLLTARNQMKSLLGPHHARTYTNIIAMMIESAAPFTVLGIIFAITYALHSSISIAFVQVWGDFCAISPQLIILRVAMGRAWSKEISQSLIHMTFKADDDSTETLDTTLPINLTQSRGMVAEAAAATFFVPPEPQLDKTD</sequence>
<dbReference type="Proteomes" id="UP001383192">
    <property type="component" value="Unassembled WGS sequence"/>
</dbReference>
<feature type="transmembrane region" description="Helical" evidence="1">
    <location>
        <begin position="146"/>
        <end position="168"/>
    </location>
</feature>
<keyword evidence="1" id="KW-1133">Transmembrane helix</keyword>
<comment type="caution">
    <text evidence="2">The sequence shown here is derived from an EMBL/GenBank/DDBJ whole genome shotgun (WGS) entry which is preliminary data.</text>
</comment>
<organism evidence="2 3">
    <name type="scientific">Paramarasmius palmivorus</name>
    <dbReference type="NCBI Taxonomy" id="297713"/>
    <lineage>
        <taxon>Eukaryota</taxon>
        <taxon>Fungi</taxon>
        <taxon>Dikarya</taxon>
        <taxon>Basidiomycota</taxon>
        <taxon>Agaricomycotina</taxon>
        <taxon>Agaricomycetes</taxon>
        <taxon>Agaricomycetidae</taxon>
        <taxon>Agaricales</taxon>
        <taxon>Marasmiineae</taxon>
        <taxon>Marasmiaceae</taxon>
        <taxon>Paramarasmius</taxon>
    </lineage>
</organism>
<evidence type="ECO:0000256" key="1">
    <source>
        <dbReference type="SAM" id="Phobius"/>
    </source>
</evidence>